<sequence>MYCLGKAVAYRRSRESAEPSQHMNSGVINRHAAATVQLVPLTGQYPAGTLLGPKSHNQIASPFAQPYMTPPCYQGIPFAASTNRRDDGHPIPKSQQPERRRGTVDADVAGKSHLRSPRWRQLPHRIPQPPLGKACTVYSESNPPSPTSIVGRKESQSGAPSTECHSTANRHDEAEADSVTTTAATVHSDDFQMLGPPSSTDL</sequence>
<dbReference type="EMBL" id="CP031387">
    <property type="protein sequence ID" value="QPH01944.1"/>
    <property type="molecule type" value="Genomic_DNA"/>
</dbReference>
<feature type="region of interest" description="Disordered" evidence="1">
    <location>
        <begin position="76"/>
        <end position="202"/>
    </location>
</feature>
<name>A0A7S9KTC5_EPIFF</name>
<accession>A0A7S9KTC5</accession>
<dbReference type="AlphaFoldDB" id="A0A7S9KTC5"/>
<reference evidence="2 3" key="1">
    <citation type="journal article" date="2018" name="PLoS Genet.">
        <title>Repeat elements organise 3D genome structure and mediate transcription in the filamentous fungus Epichloe festucae.</title>
        <authorList>
            <person name="Winter D.J."/>
            <person name="Ganley A.R.D."/>
            <person name="Young C.A."/>
            <person name="Liachko I."/>
            <person name="Schardl C.L."/>
            <person name="Dupont P.Y."/>
            <person name="Berry D."/>
            <person name="Ram A."/>
            <person name="Scott B."/>
            <person name="Cox M.P."/>
        </authorList>
    </citation>
    <scope>NUCLEOTIDE SEQUENCE [LARGE SCALE GENOMIC DNA]</scope>
    <source>
        <strain evidence="2 3">Fl1</strain>
    </source>
</reference>
<gene>
    <name evidence="2" type="ORF">C2857_006148</name>
</gene>
<evidence type="ECO:0000313" key="2">
    <source>
        <dbReference type="EMBL" id="QPH01944.1"/>
    </source>
</evidence>
<keyword evidence="3" id="KW-1185">Reference proteome</keyword>
<dbReference type="Proteomes" id="UP000594364">
    <property type="component" value="Chromosome 3"/>
</dbReference>
<proteinExistence type="predicted"/>
<dbReference type="OrthoDB" id="5236168at2759"/>
<evidence type="ECO:0000256" key="1">
    <source>
        <dbReference type="SAM" id="MobiDB-lite"/>
    </source>
</evidence>
<feature type="compositionally biased region" description="Polar residues" evidence="1">
    <location>
        <begin position="156"/>
        <end position="167"/>
    </location>
</feature>
<feature type="compositionally biased region" description="Basic residues" evidence="1">
    <location>
        <begin position="112"/>
        <end position="123"/>
    </location>
</feature>
<organism evidence="2 3">
    <name type="scientific">Epichloe festucae (strain Fl1)</name>
    <dbReference type="NCBI Taxonomy" id="877507"/>
    <lineage>
        <taxon>Eukaryota</taxon>
        <taxon>Fungi</taxon>
        <taxon>Dikarya</taxon>
        <taxon>Ascomycota</taxon>
        <taxon>Pezizomycotina</taxon>
        <taxon>Sordariomycetes</taxon>
        <taxon>Hypocreomycetidae</taxon>
        <taxon>Hypocreales</taxon>
        <taxon>Clavicipitaceae</taxon>
        <taxon>Epichloe</taxon>
    </lineage>
</organism>
<evidence type="ECO:0000313" key="3">
    <source>
        <dbReference type="Proteomes" id="UP000594364"/>
    </source>
</evidence>
<feature type="compositionally biased region" description="Basic and acidic residues" evidence="1">
    <location>
        <begin position="83"/>
        <end position="110"/>
    </location>
</feature>
<protein>
    <submittedName>
        <fullName evidence="2">Uncharacterized protein</fullName>
    </submittedName>
</protein>